<evidence type="ECO:0000256" key="6">
    <source>
        <dbReference type="PROSITE-ProRule" id="PRU00239"/>
    </source>
</evidence>
<dbReference type="Pfam" id="PF00168">
    <property type="entry name" value="C2"/>
    <property type="match status" value="1"/>
</dbReference>
<keyword evidence="3" id="KW-0378">Hydrolase</keyword>
<dbReference type="InterPro" id="IPR038765">
    <property type="entry name" value="Papain-like_cys_pep_sf"/>
</dbReference>
<evidence type="ECO:0000256" key="3">
    <source>
        <dbReference type="ARBA" id="ARBA00022801"/>
    </source>
</evidence>
<name>A0A9Q0M6B3_BLOTA</name>
<dbReference type="PANTHER" id="PTHR10183:SF379">
    <property type="entry name" value="CALPAIN-5"/>
    <property type="match status" value="1"/>
</dbReference>
<dbReference type="Proteomes" id="UP001142055">
    <property type="component" value="Chromosome 3"/>
</dbReference>
<dbReference type="SMART" id="SM00230">
    <property type="entry name" value="CysPc"/>
    <property type="match status" value="1"/>
</dbReference>
<dbReference type="AlphaFoldDB" id="A0A9Q0M6B3"/>
<dbReference type="PROSITE" id="PS50004">
    <property type="entry name" value="C2"/>
    <property type="match status" value="1"/>
</dbReference>
<comment type="caution">
    <text evidence="6">Lacks conserved residue(s) required for the propagation of feature annotation.</text>
</comment>
<protein>
    <submittedName>
        <fullName evidence="9">Uncharacterized protein</fullName>
    </submittedName>
</protein>
<keyword evidence="4" id="KW-0788">Thiol protease</keyword>
<dbReference type="PANTHER" id="PTHR10183">
    <property type="entry name" value="CALPAIN"/>
    <property type="match status" value="1"/>
</dbReference>
<dbReference type="Gene3D" id="2.60.40.150">
    <property type="entry name" value="C2 domain"/>
    <property type="match status" value="1"/>
</dbReference>
<evidence type="ECO:0000313" key="10">
    <source>
        <dbReference type="Proteomes" id="UP001142055"/>
    </source>
</evidence>
<evidence type="ECO:0000256" key="2">
    <source>
        <dbReference type="ARBA" id="ARBA00022670"/>
    </source>
</evidence>
<dbReference type="EMBL" id="JAPWDV010000003">
    <property type="protein sequence ID" value="KAJ6218252.1"/>
    <property type="molecule type" value="Genomic_DNA"/>
</dbReference>
<accession>A0A9Q0M6B3</accession>
<evidence type="ECO:0000259" key="8">
    <source>
        <dbReference type="PROSITE" id="PS50203"/>
    </source>
</evidence>
<sequence length="651" mass="74295">MADESCKLVKNRHGNQSFRKLAKKFDGVGLPFSDDQFRSNDGSVYQSVQYKHRLDIVRILWKRPKELFSVPSDETKNVNSKSVDINVPTLFPSKKWSSDDIASLFCFDGPNQWFIAAALSIAFHRSLLTQLIQLDEEHFQKTGIVKFNIWQFGVWNKVVVDDKLPVDSDQLVFTRPIGLGKNAFWLPLLEKAYAKLYGSYEAMARNGSLTSALIDFTGGGSVQMTTIDSSNYLELIEKELVLKSLVFLKTKDFKNGPFGLRGNKYYLVKQLKKQNSGTSGTLRRLTSKAYFSNSSTENHLNTSTIQLLCTIYDDTRTSSSTNSSFSFTGLKLHELNIPTNDLSTHFDSLIIGIPYQFNKNRIHRRMFSSISGLQLCFDVNPSTSSSECEPKMTVTICLSQKSMSSLIPIGFRIYSIELNRHYKVHDFANIHLVESFDPIQMRNNIQTIELAAGRYLLTLICNHTSDIPAMISIFSGLPNSGSVSGVQRLTQDMPRYQPMSFVSPRYPLCVSRLVVHGIEGLKKQDRFGSANPYCIIRYNGKVIKSQCQSETLDPKWKNLSAIFYHKKMNVPIYVEVWHRTLLVDYFIGMVKLFPKIIPVQSSEGDDKDEHQQEFQKQFIIAREQLTNKKGDTKRPGTLNYELYTYENLKYF</sequence>
<dbReference type="SUPFAM" id="SSF49562">
    <property type="entry name" value="C2 domain (Calcium/lipid-binding domain, CaLB)"/>
    <property type="match status" value="1"/>
</dbReference>
<dbReference type="Pfam" id="PF00648">
    <property type="entry name" value="Peptidase_C2"/>
    <property type="match status" value="1"/>
</dbReference>
<feature type="domain" description="C2" evidence="7">
    <location>
        <begin position="492"/>
        <end position="609"/>
    </location>
</feature>
<evidence type="ECO:0000256" key="5">
    <source>
        <dbReference type="PIRSR" id="PIRSR622684-1"/>
    </source>
</evidence>
<evidence type="ECO:0000259" key="7">
    <source>
        <dbReference type="PROSITE" id="PS50004"/>
    </source>
</evidence>
<dbReference type="GO" id="GO:0004198">
    <property type="term" value="F:calcium-dependent cysteine-type endopeptidase activity"/>
    <property type="evidence" value="ECO:0007669"/>
    <property type="project" value="InterPro"/>
</dbReference>
<organism evidence="9 10">
    <name type="scientific">Blomia tropicalis</name>
    <name type="common">Mite</name>
    <dbReference type="NCBI Taxonomy" id="40697"/>
    <lineage>
        <taxon>Eukaryota</taxon>
        <taxon>Metazoa</taxon>
        <taxon>Ecdysozoa</taxon>
        <taxon>Arthropoda</taxon>
        <taxon>Chelicerata</taxon>
        <taxon>Arachnida</taxon>
        <taxon>Acari</taxon>
        <taxon>Acariformes</taxon>
        <taxon>Sarcoptiformes</taxon>
        <taxon>Astigmata</taxon>
        <taxon>Glycyphagoidea</taxon>
        <taxon>Echimyopodidae</taxon>
        <taxon>Blomia</taxon>
    </lineage>
</organism>
<gene>
    <name evidence="9" type="ORF">RDWZM_009409</name>
</gene>
<feature type="active site" evidence="5">
    <location>
        <position position="106"/>
    </location>
</feature>
<keyword evidence="10" id="KW-1185">Reference proteome</keyword>
<evidence type="ECO:0000256" key="4">
    <source>
        <dbReference type="ARBA" id="ARBA00022807"/>
    </source>
</evidence>
<dbReference type="PROSITE" id="PS50203">
    <property type="entry name" value="CALPAIN_CAT"/>
    <property type="match status" value="1"/>
</dbReference>
<reference evidence="9" key="1">
    <citation type="submission" date="2022-12" db="EMBL/GenBank/DDBJ databases">
        <title>Genome assemblies of Blomia tropicalis.</title>
        <authorList>
            <person name="Cui Y."/>
        </authorList>
    </citation>
    <scope>NUCLEOTIDE SEQUENCE</scope>
    <source>
        <tissue evidence="9">Adult mites</tissue>
    </source>
</reference>
<evidence type="ECO:0000256" key="1">
    <source>
        <dbReference type="ARBA" id="ARBA00007623"/>
    </source>
</evidence>
<comment type="caution">
    <text evidence="9">The sequence shown here is derived from an EMBL/GenBank/DDBJ whole genome shotgun (WGS) entry which is preliminary data.</text>
</comment>
<comment type="similarity">
    <text evidence="1">Belongs to the peptidase C2 family.</text>
</comment>
<dbReference type="InterPro" id="IPR000008">
    <property type="entry name" value="C2_dom"/>
</dbReference>
<dbReference type="InterPro" id="IPR022684">
    <property type="entry name" value="Calpain_cysteine_protease"/>
</dbReference>
<keyword evidence="2" id="KW-0645">Protease</keyword>
<dbReference type="InterPro" id="IPR001300">
    <property type="entry name" value="Peptidase_C2_calpain_cat"/>
</dbReference>
<dbReference type="GO" id="GO:0005737">
    <property type="term" value="C:cytoplasm"/>
    <property type="evidence" value="ECO:0007669"/>
    <property type="project" value="TreeGrafter"/>
</dbReference>
<evidence type="ECO:0000313" key="9">
    <source>
        <dbReference type="EMBL" id="KAJ6218252.1"/>
    </source>
</evidence>
<dbReference type="SUPFAM" id="SSF54001">
    <property type="entry name" value="Cysteine proteinases"/>
    <property type="match status" value="1"/>
</dbReference>
<dbReference type="InterPro" id="IPR035892">
    <property type="entry name" value="C2_domain_sf"/>
</dbReference>
<feature type="domain" description="Calpain catalytic" evidence="8">
    <location>
        <begin position="31"/>
        <end position="219"/>
    </location>
</feature>
<proteinExistence type="inferred from homology"/>
<dbReference type="GO" id="GO:0006508">
    <property type="term" value="P:proteolysis"/>
    <property type="evidence" value="ECO:0007669"/>
    <property type="project" value="UniProtKB-KW"/>
</dbReference>
<dbReference type="OMA" id="YHEQWIN"/>